<dbReference type="PROSITE" id="PS00922">
    <property type="entry name" value="TRANSGLYCOSYLASE"/>
    <property type="match status" value="1"/>
</dbReference>
<dbReference type="Pfam" id="PF13511">
    <property type="entry name" value="DUF4124"/>
    <property type="match status" value="1"/>
</dbReference>
<feature type="chain" id="PRO_5042153452" evidence="2">
    <location>
        <begin position="32"/>
        <end position="214"/>
    </location>
</feature>
<evidence type="ECO:0000256" key="1">
    <source>
        <dbReference type="ARBA" id="ARBA00007734"/>
    </source>
</evidence>
<dbReference type="EMBL" id="JANUCT010000005">
    <property type="protein sequence ID" value="MCS3902870.1"/>
    <property type="molecule type" value="Genomic_DNA"/>
</dbReference>
<feature type="domain" description="Transglycosylase SLT" evidence="3">
    <location>
        <begin position="84"/>
        <end position="182"/>
    </location>
</feature>
<dbReference type="RefSeq" id="WP_310521973.1">
    <property type="nucleotide sequence ID" value="NZ_JANUCT010000005.1"/>
</dbReference>
<reference evidence="5" key="1">
    <citation type="submission" date="2022-08" db="EMBL/GenBank/DDBJ databases">
        <title>Genomic Encyclopedia of Type Strains, Phase III (KMG-III): the genomes of soil and plant-associated and newly described type strains.</title>
        <authorList>
            <person name="Whitman W."/>
        </authorList>
    </citation>
    <scope>NUCLEOTIDE SEQUENCE</scope>
    <source>
        <strain evidence="5">HMT 1</strain>
    </source>
</reference>
<evidence type="ECO:0000259" key="3">
    <source>
        <dbReference type="Pfam" id="PF01464"/>
    </source>
</evidence>
<dbReference type="InterPro" id="IPR008258">
    <property type="entry name" value="Transglycosylase_SLT_dom_1"/>
</dbReference>
<evidence type="ECO:0000256" key="2">
    <source>
        <dbReference type="SAM" id="SignalP"/>
    </source>
</evidence>
<dbReference type="GO" id="GO:0016020">
    <property type="term" value="C:membrane"/>
    <property type="evidence" value="ECO:0007669"/>
    <property type="project" value="InterPro"/>
</dbReference>
<feature type="signal peptide" evidence="2">
    <location>
        <begin position="1"/>
        <end position="31"/>
    </location>
</feature>
<organism evidence="5 6">
    <name type="scientific">Methylohalomonas lacus</name>
    <dbReference type="NCBI Taxonomy" id="398773"/>
    <lineage>
        <taxon>Bacteria</taxon>
        <taxon>Pseudomonadati</taxon>
        <taxon>Pseudomonadota</taxon>
        <taxon>Gammaproteobacteria</taxon>
        <taxon>Methylohalomonadales</taxon>
        <taxon>Methylohalomonadaceae</taxon>
        <taxon>Methylohalomonas</taxon>
    </lineage>
</organism>
<dbReference type="InterPro" id="IPR025392">
    <property type="entry name" value="DUF4124"/>
</dbReference>
<proteinExistence type="inferred from homology"/>
<name>A0AAE3HJ93_9GAMM</name>
<dbReference type="PANTHER" id="PTHR37423">
    <property type="entry name" value="SOLUBLE LYTIC MUREIN TRANSGLYCOSYLASE-RELATED"/>
    <property type="match status" value="1"/>
</dbReference>
<comment type="caution">
    <text evidence="5">The sequence shown here is derived from an EMBL/GenBank/DDBJ whole genome shotgun (WGS) entry which is preliminary data.</text>
</comment>
<protein>
    <submittedName>
        <fullName evidence="5">Soluble lytic murein transglycosylase-like protein</fullName>
    </submittedName>
</protein>
<comment type="similarity">
    <text evidence="1">Belongs to the transglycosylase Slt family.</text>
</comment>
<dbReference type="Gene3D" id="1.10.530.10">
    <property type="match status" value="1"/>
</dbReference>
<gene>
    <name evidence="5" type="ORF">J2T55_000878</name>
</gene>
<dbReference type="SUPFAM" id="SSF53955">
    <property type="entry name" value="Lysozyme-like"/>
    <property type="match status" value="1"/>
</dbReference>
<evidence type="ECO:0000313" key="6">
    <source>
        <dbReference type="Proteomes" id="UP001204445"/>
    </source>
</evidence>
<dbReference type="PANTHER" id="PTHR37423:SF2">
    <property type="entry name" value="MEMBRANE-BOUND LYTIC MUREIN TRANSGLYCOSYLASE C"/>
    <property type="match status" value="1"/>
</dbReference>
<evidence type="ECO:0000259" key="4">
    <source>
        <dbReference type="Pfam" id="PF13511"/>
    </source>
</evidence>
<sequence length="214" mass="24287">MNAYFFRGLWFKSMLVGGLLAVLLAVPAAQADIYKYVDKHGRVYLTDKPKHSGYKRLVKTWKGWQEPSYDTSRFKQNQRRFADLITEAAEQYVLPDSLVHAVVTAESAYDPNALSSAGALGLMQLMPATAKRFGVSDRKNPRANVYAGTRYLKQLLGMFDNDVRLALAAYNAGENAVIKYDNQIPPYPETQNYVRKVLKYYRQYREQGIQVAGN</sequence>
<dbReference type="InterPro" id="IPR000189">
    <property type="entry name" value="Transglyc_AS"/>
</dbReference>
<dbReference type="Pfam" id="PF01464">
    <property type="entry name" value="SLT"/>
    <property type="match status" value="1"/>
</dbReference>
<accession>A0AAE3HJ93</accession>
<dbReference type="CDD" id="cd00254">
    <property type="entry name" value="LT-like"/>
    <property type="match status" value="1"/>
</dbReference>
<keyword evidence="2" id="KW-0732">Signal</keyword>
<feature type="domain" description="DUF4124" evidence="4">
    <location>
        <begin position="20"/>
        <end position="70"/>
    </location>
</feature>
<dbReference type="Proteomes" id="UP001204445">
    <property type="component" value="Unassembled WGS sequence"/>
</dbReference>
<dbReference type="AlphaFoldDB" id="A0AAE3HJ93"/>
<dbReference type="GO" id="GO:0000270">
    <property type="term" value="P:peptidoglycan metabolic process"/>
    <property type="evidence" value="ECO:0007669"/>
    <property type="project" value="InterPro"/>
</dbReference>
<dbReference type="InterPro" id="IPR023346">
    <property type="entry name" value="Lysozyme-like_dom_sf"/>
</dbReference>
<dbReference type="GO" id="GO:0008933">
    <property type="term" value="F:peptidoglycan lytic transglycosylase activity"/>
    <property type="evidence" value="ECO:0007669"/>
    <property type="project" value="InterPro"/>
</dbReference>
<keyword evidence="6" id="KW-1185">Reference proteome</keyword>
<evidence type="ECO:0000313" key="5">
    <source>
        <dbReference type="EMBL" id="MCS3902870.1"/>
    </source>
</evidence>